<proteinExistence type="predicted"/>
<feature type="domain" description="N-acetyltransferase" evidence="1">
    <location>
        <begin position="10"/>
        <end position="176"/>
    </location>
</feature>
<dbReference type="GO" id="GO:0005737">
    <property type="term" value="C:cytoplasm"/>
    <property type="evidence" value="ECO:0007669"/>
    <property type="project" value="TreeGrafter"/>
</dbReference>
<dbReference type="Pfam" id="PF13302">
    <property type="entry name" value="Acetyltransf_3"/>
    <property type="match status" value="1"/>
</dbReference>
<dbReference type="RefSeq" id="WP_115822298.1">
    <property type="nucleotide sequence ID" value="NZ_QUAE01000002.1"/>
</dbReference>
<dbReference type="PROSITE" id="PS51186">
    <property type="entry name" value="GNAT"/>
    <property type="match status" value="1"/>
</dbReference>
<accession>A0A3E0JC61</accession>
<dbReference type="PANTHER" id="PTHR43441">
    <property type="entry name" value="RIBOSOMAL-PROTEIN-SERINE ACETYLTRANSFERASE"/>
    <property type="match status" value="1"/>
</dbReference>
<dbReference type="InterPro" id="IPR016181">
    <property type="entry name" value="Acyl_CoA_acyltransferase"/>
</dbReference>
<dbReference type="EMBL" id="QUAE01000002">
    <property type="protein sequence ID" value="REJ10397.1"/>
    <property type="molecule type" value="Genomic_DNA"/>
</dbReference>
<evidence type="ECO:0000313" key="3">
    <source>
        <dbReference type="Proteomes" id="UP000256305"/>
    </source>
</evidence>
<dbReference type="AlphaFoldDB" id="A0A3E0JC61"/>
<dbReference type="InterPro" id="IPR000182">
    <property type="entry name" value="GNAT_dom"/>
</dbReference>
<keyword evidence="2" id="KW-0808">Transferase</keyword>
<organism evidence="2 3">
    <name type="scientific">Halobacillus trueperi</name>
    <dbReference type="NCBI Taxonomy" id="156205"/>
    <lineage>
        <taxon>Bacteria</taxon>
        <taxon>Bacillati</taxon>
        <taxon>Bacillota</taxon>
        <taxon>Bacilli</taxon>
        <taxon>Bacillales</taxon>
        <taxon>Bacillaceae</taxon>
        <taxon>Halobacillus</taxon>
    </lineage>
</organism>
<name>A0A3E0JC61_9BACI</name>
<keyword evidence="3" id="KW-1185">Reference proteome</keyword>
<evidence type="ECO:0000313" key="2">
    <source>
        <dbReference type="EMBL" id="REJ10397.1"/>
    </source>
</evidence>
<dbReference type="SUPFAM" id="SSF55729">
    <property type="entry name" value="Acyl-CoA N-acyltransferases (Nat)"/>
    <property type="match status" value="1"/>
</dbReference>
<protein>
    <submittedName>
        <fullName evidence="2">N-acetyltransferase</fullName>
    </submittedName>
</protein>
<evidence type="ECO:0000259" key="1">
    <source>
        <dbReference type="PROSITE" id="PS51186"/>
    </source>
</evidence>
<dbReference type="GO" id="GO:0008999">
    <property type="term" value="F:protein-N-terminal-alanine acetyltransferase activity"/>
    <property type="evidence" value="ECO:0007669"/>
    <property type="project" value="TreeGrafter"/>
</dbReference>
<reference evidence="2 3" key="1">
    <citation type="submission" date="2018-08" db="EMBL/GenBank/DDBJ databases">
        <title>Genome sequence of Halobacillus trueperi KCTC 3686.</title>
        <authorList>
            <person name="Cho K.H."/>
            <person name="Kwak M.-J."/>
            <person name="Kim B.-Y."/>
            <person name="Chun J."/>
        </authorList>
    </citation>
    <scope>NUCLEOTIDE SEQUENCE [LARGE SCALE GENOMIC DNA]</scope>
    <source>
        <strain evidence="2 3">KCTC 3686</strain>
    </source>
</reference>
<comment type="caution">
    <text evidence="2">The sequence shown here is derived from an EMBL/GenBank/DDBJ whole genome shotgun (WGS) entry which is preliminary data.</text>
</comment>
<dbReference type="GO" id="GO:1990189">
    <property type="term" value="F:protein N-terminal-serine acetyltransferase activity"/>
    <property type="evidence" value="ECO:0007669"/>
    <property type="project" value="TreeGrafter"/>
</dbReference>
<dbReference type="InterPro" id="IPR051908">
    <property type="entry name" value="Ribosomal_N-acetyltransferase"/>
</dbReference>
<dbReference type="Gene3D" id="3.40.630.30">
    <property type="match status" value="1"/>
</dbReference>
<dbReference type="Proteomes" id="UP000256305">
    <property type="component" value="Unassembled WGS sequence"/>
</dbReference>
<sequence>MFVHKVDDELSLKLAGPEDAEALFHLTDGSRAYLRQWLPWLDFTKTVEDTKSFIQSGRQGFSENKSMTTMVIYHGEIVGTAGFNEIDHINKIVKIGYWLGQEFQGKGIMTRVAKALTDYALLELNMNRVEIRVAEGNDKSAAIPERLGFKEEGRIRCAEWLYDHYVDHTIYGILVEEWKNVRILNKEK</sequence>
<gene>
    <name evidence="2" type="ORF">DYE48_02615</name>
</gene>
<dbReference type="PANTHER" id="PTHR43441:SF12">
    <property type="entry name" value="RIBOSOMAL N-ACETYLTRANSFERASE YDAF-RELATED"/>
    <property type="match status" value="1"/>
</dbReference>